<reference evidence="2" key="1">
    <citation type="submission" date="2017-08" db="EMBL/GenBank/DDBJ databases">
        <authorList>
            <person name="Varghese N."/>
            <person name="Submissions S."/>
        </authorList>
    </citation>
    <scope>NUCLEOTIDE SEQUENCE [LARGE SCALE GENOMIC DNA]</scope>
    <source>
        <strain evidence="2">DSM 23173</strain>
    </source>
</reference>
<sequence length="159" mass="18993">MKMYTLTRHQTLPVTPEEAWAFFSNPQKLEEITPGDMPFKMIGEDFPGMYAGMIIQYNIEPFPKFPVKWITEITHVEEGKYFVDEQRFGPFKFWHHQHHFREIEGGVEIIDTVNYILPFQIIGRAAHKLVVEKRLEEIFDFRQKTLLEAFGEMEERLHF</sequence>
<accession>A0A285UH09</accession>
<gene>
    <name evidence="1" type="ORF">SAMN05878391_1268</name>
</gene>
<dbReference type="Gene3D" id="3.30.530.20">
    <property type="match status" value="1"/>
</dbReference>
<dbReference type="EMBL" id="OBQF01000002">
    <property type="protein sequence ID" value="SOC41170.1"/>
    <property type="molecule type" value="Genomic_DNA"/>
</dbReference>
<dbReference type="InterPro" id="IPR023393">
    <property type="entry name" value="START-like_dom_sf"/>
</dbReference>
<dbReference type="Proteomes" id="UP000219412">
    <property type="component" value="Unassembled WGS sequence"/>
</dbReference>
<dbReference type="CDD" id="cd07820">
    <property type="entry name" value="SRPBCC_3"/>
    <property type="match status" value="1"/>
</dbReference>
<name>A0A285UH09_9STAP</name>
<dbReference type="AlphaFoldDB" id="A0A285UH09"/>
<dbReference type="SUPFAM" id="SSF55961">
    <property type="entry name" value="Bet v1-like"/>
    <property type="match status" value="1"/>
</dbReference>
<protein>
    <submittedName>
        <fullName evidence="1">Ligand-binding SRPBCC domain-containing protein</fullName>
    </submittedName>
</protein>
<dbReference type="OrthoDB" id="9793552at2"/>
<evidence type="ECO:0000313" key="1">
    <source>
        <dbReference type="EMBL" id="SOC41170.1"/>
    </source>
</evidence>
<proteinExistence type="predicted"/>
<organism evidence="1 2">
    <name type="scientific">Salinicoccus kekensis</name>
    <dbReference type="NCBI Taxonomy" id="714307"/>
    <lineage>
        <taxon>Bacteria</taxon>
        <taxon>Bacillati</taxon>
        <taxon>Bacillota</taxon>
        <taxon>Bacilli</taxon>
        <taxon>Bacillales</taxon>
        <taxon>Staphylococcaceae</taxon>
        <taxon>Salinicoccus</taxon>
    </lineage>
</organism>
<evidence type="ECO:0000313" key="2">
    <source>
        <dbReference type="Proteomes" id="UP000219412"/>
    </source>
</evidence>
<keyword evidence="2" id="KW-1185">Reference proteome</keyword>